<name>A0A4Q7RAD6_9BURK</name>
<reference evidence="1 2" key="1">
    <citation type="journal article" date="2015" name="Stand. Genomic Sci.">
        <title>Genomic Encyclopedia of Bacterial and Archaeal Type Strains, Phase III: the genomes of soil and plant-associated and newly described type strains.</title>
        <authorList>
            <person name="Whitman W.B."/>
            <person name="Woyke T."/>
            <person name="Klenk H.P."/>
            <person name="Zhou Y."/>
            <person name="Lilburn T.G."/>
            <person name="Beck B.J."/>
            <person name="De Vos P."/>
            <person name="Vandamme P."/>
            <person name="Eisen J.A."/>
            <person name="Garrity G."/>
            <person name="Hugenholtz P."/>
            <person name="Kyrpides N.C."/>
        </authorList>
    </citation>
    <scope>NUCLEOTIDE SEQUENCE [LARGE SCALE GENOMIC DNA]</scope>
    <source>
        <strain evidence="1 2">ASC-9842</strain>
    </source>
</reference>
<evidence type="ECO:0000313" key="2">
    <source>
        <dbReference type="Proteomes" id="UP000291078"/>
    </source>
</evidence>
<comment type="caution">
    <text evidence="1">The sequence shown here is derived from an EMBL/GenBank/DDBJ whole genome shotgun (WGS) entry which is preliminary data.</text>
</comment>
<protein>
    <submittedName>
        <fullName evidence="1">Uncharacterized protein</fullName>
    </submittedName>
</protein>
<proteinExistence type="predicted"/>
<keyword evidence="2" id="KW-1185">Reference proteome</keyword>
<evidence type="ECO:0000313" key="1">
    <source>
        <dbReference type="EMBL" id="RZT28820.1"/>
    </source>
</evidence>
<gene>
    <name evidence="1" type="ORF">EV147_5210</name>
</gene>
<dbReference type="EMBL" id="SGXM01000018">
    <property type="protein sequence ID" value="RZT28820.1"/>
    <property type="molecule type" value="Genomic_DNA"/>
</dbReference>
<dbReference type="Proteomes" id="UP000291078">
    <property type="component" value="Unassembled WGS sequence"/>
</dbReference>
<sequence length="37" mass="4399">MTQPTKFSINKFEYQCYRGEHENAGRELVSLLHRIDS</sequence>
<organism evidence="1 2">
    <name type="scientific">Cupriavidus agavae</name>
    <dbReference type="NCBI Taxonomy" id="1001822"/>
    <lineage>
        <taxon>Bacteria</taxon>
        <taxon>Pseudomonadati</taxon>
        <taxon>Pseudomonadota</taxon>
        <taxon>Betaproteobacteria</taxon>
        <taxon>Burkholderiales</taxon>
        <taxon>Burkholderiaceae</taxon>
        <taxon>Cupriavidus</taxon>
    </lineage>
</organism>
<dbReference type="AlphaFoldDB" id="A0A4Q7RAD6"/>
<accession>A0A4Q7RAD6</accession>
<feature type="non-terminal residue" evidence="1">
    <location>
        <position position="37"/>
    </location>
</feature>